<name>A0A495M381_9FLAO</name>
<dbReference type="AlphaFoldDB" id="A0A495M381"/>
<protein>
    <submittedName>
        <fullName evidence="1">Uncharacterized protein</fullName>
    </submittedName>
</protein>
<reference evidence="1 2" key="1">
    <citation type="submission" date="2018-10" db="EMBL/GenBank/DDBJ databases">
        <title>Genomic Encyclopedia of Archaeal and Bacterial Type Strains, Phase II (KMG-II): from individual species to whole genera.</title>
        <authorList>
            <person name="Goeker M."/>
        </authorList>
    </citation>
    <scope>NUCLEOTIDE SEQUENCE [LARGE SCALE GENOMIC DNA]</scope>
    <source>
        <strain evidence="1 2">DSM 29537</strain>
    </source>
</reference>
<comment type="caution">
    <text evidence="1">The sequence shown here is derived from an EMBL/GenBank/DDBJ whole genome shotgun (WGS) entry which is preliminary data.</text>
</comment>
<dbReference type="Proteomes" id="UP000277579">
    <property type="component" value="Unassembled WGS sequence"/>
</dbReference>
<dbReference type="RefSeq" id="WP_147406632.1">
    <property type="nucleotide sequence ID" value="NZ_RBLC01000004.1"/>
</dbReference>
<dbReference type="OrthoDB" id="1364630at2"/>
<gene>
    <name evidence="1" type="ORF">CLV94_2750</name>
</gene>
<proteinExistence type="predicted"/>
<accession>A0A495M381</accession>
<sequence>MSKKLQDSSLRHPPNVALPIITCTENIFNGIKSCGLEFLQHQVKIGLCINCDRNNYCIWQENKKISCEHYQ</sequence>
<keyword evidence="2" id="KW-1185">Reference proteome</keyword>
<organism evidence="1 2">
    <name type="scientific">Flavobacterium endophyticum</name>
    <dbReference type="NCBI Taxonomy" id="1540163"/>
    <lineage>
        <taxon>Bacteria</taxon>
        <taxon>Pseudomonadati</taxon>
        <taxon>Bacteroidota</taxon>
        <taxon>Flavobacteriia</taxon>
        <taxon>Flavobacteriales</taxon>
        <taxon>Flavobacteriaceae</taxon>
        <taxon>Flavobacterium</taxon>
    </lineage>
</organism>
<evidence type="ECO:0000313" key="1">
    <source>
        <dbReference type="EMBL" id="RKS20371.1"/>
    </source>
</evidence>
<dbReference type="EMBL" id="RBLC01000004">
    <property type="protein sequence ID" value="RKS20371.1"/>
    <property type="molecule type" value="Genomic_DNA"/>
</dbReference>
<evidence type="ECO:0000313" key="2">
    <source>
        <dbReference type="Proteomes" id="UP000277579"/>
    </source>
</evidence>